<organism evidence="1 2">
    <name type="scientific">Lyophyllum shimeji</name>
    <name type="common">Hon-shimeji</name>
    <name type="synonym">Tricholoma shimeji</name>
    <dbReference type="NCBI Taxonomy" id="47721"/>
    <lineage>
        <taxon>Eukaryota</taxon>
        <taxon>Fungi</taxon>
        <taxon>Dikarya</taxon>
        <taxon>Basidiomycota</taxon>
        <taxon>Agaricomycotina</taxon>
        <taxon>Agaricomycetes</taxon>
        <taxon>Agaricomycetidae</taxon>
        <taxon>Agaricales</taxon>
        <taxon>Tricholomatineae</taxon>
        <taxon>Lyophyllaceae</taxon>
        <taxon>Lyophyllum</taxon>
    </lineage>
</organism>
<gene>
    <name evidence="1" type="ORF">LshimejAT787_0411130</name>
</gene>
<proteinExistence type="predicted"/>
<keyword evidence="2" id="KW-1185">Reference proteome</keyword>
<dbReference type="EMBL" id="BRPK01000004">
    <property type="protein sequence ID" value="GLB38062.1"/>
    <property type="molecule type" value="Genomic_DNA"/>
</dbReference>
<comment type="caution">
    <text evidence="1">The sequence shown here is derived from an EMBL/GenBank/DDBJ whole genome shotgun (WGS) entry which is preliminary data.</text>
</comment>
<sequence length="82" mass="9557">MVWASKETCYHRSVMIPSGFRSIFTSEPETLHLVAGMILKRLNEGRQSIEHFRPMPGWFPFRTPVVDLYDRQCCPSLNITDK</sequence>
<evidence type="ECO:0000313" key="2">
    <source>
        <dbReference type="Proteomes" id="UP001063166"/>
    </source>
</evidence>
<protein>
    <submittedName>
        <fullName evidence="1">Uncharacterized protein</fullName>
    </submittedName>
</protein>
<reference evidence="1" key="1">
    <citation type="submission" date="2022-07" db="EMBL/GenBank/DDBJ databases">
        <title>The genome of Lyophyllum shimeji provides insight into the initial evolution of ectomycorrhizal fungal genome.</title>
        <authorList>
            <person name="Kobayashi Y."/>
            <person name="Shibata T."/>
            <person name="Hirakawa H."/>
            <person name="Shigenobu S."/>
            <person name="Nishiyama T."/>
            <person name="Yamada A."/>
            <person name="Hasebe M."/>
            <person name="Kawaguchi M."/>
        </authorList>
    </citation>
    <scope>NUCLEOTIDE SEQUENCE</scope>
    <source>
        <strain evidence="1">AT787</strain>
    </source>
</reference>
<name>A0A9P3PKP7_LYOSH</name>
<dbReference type="AlphaFoldDB" id="A0A9P3PKP7"/>
<dbReference type="Proteomes" id="UP001063166">
    <property type="component" value="Unassembled WGS sequence"/>
</dbReference>
<accession>A0A9P3PKP7</accession>
<evidence type="ECO:0000313" key="1">
    <source>
        <dbReference type="EMBL" id="GLB38062.1"/>
    </source>
</evidence>